<reference evidence="2" key="1">
    <citation type="submission" date="2022-09" db="EMBL/GenBank/DDBJ databases">
        <title>Intensive care unit water sources are persistently colonized with multi-drug resistant bacteria and are the site of extensive horizontal gene transfer of antibiotic resistance genes.</title>
        <authorList>
            <person name="Diorio-Toth L."/>
        </authorList>
    </citation>
    <scope>NUCLEOTIDE SEQUENCE</scope>
    <source>
        <strain evidence="2">GD04153</strain>
    </source>
</reference>
<gene>
    <name evidence="2" type="ORF">N7376_15680</name>
</gene>
<feature type="transmembrane region" description="Helical" evidence="1">
    <location>
        <begin position="7"/>
        <end position="30"/>
    </location>
</feature>
<dbReference type="Proteomes" id="UP001158087">
    <property type="component" value="Unassembled WGS sequence"/>
</dbReference>
<protein>
    <submittedName>
        <fullName evidence="2">Uncharacterized protein</fullName>
    </submittedName>
</protein>
<evidence type="ECO:0000313" key="2">
    <source>
        <dbReference type="EMBL" id="MDH0125448.1"/>
    </source>
</evidence>
<feature type="transmembrane region" description="Helical" evidence="1">
    <location>
        <begin position="74"/>
        <end position="96"/>
    </location>
</feature>
<keyword evidence="1" id="KW-1133">Transmembrane helix</keyword>
<sequence length="99" mass="10676">MTLGESFNWWADVSTAAGLILTLVGAWVAARSVMLSEDDALKIGLARFGSEIREENLRLPHVQNLLASSKSARLGLFAVAIGSGMQLWPVLVRVIANLI</sequence>
<name>A0AA42GYP7_9HYPH</name>
<proteinExistence type="predicted"/>
<evidence type="ECO:0000313" key="3">
    <source>
        <dbReference type="Proteomes" id="UP001158087"/>
    </source>
</evidence>
<keyword evidence="1" id="KW-0472">Membrane</keyword>
<dbReference type="EMBL" id="JAODYY010000007">
    <property type="protein sequence ID" value="MDH0125448.1"/>
    <property type="molecule type" value="Genomic_DNA"/>
</dbReference>
<dbReference type="AlphaFoldDB" id="A0AA42GYP7"/>
<keyword evidence="1" id="KW-0812">Transmembrane</keyword>
<accession>A0AA42GYP7</accession>
<evidence type="ECO:0000256" key="1">
    <source>
        <dbReference type="SAM" id="Phobius"/>
    </source>
</evidence>
<organism evidence="2 3">
    <name type="scientific">Brucella intermedia GD04153</name>
    <dbReference type="NCBI Taxonomy" id="2975438"/>
    <lineage>
        <taxon>Bacteria</taxon>
        <taxon>Pseudomonadati</taxon>
        <taxon>Pseudomonadota</taxon>
        <taxon>Alphaproteobacteria</taxon>
        <taxon>Hyphomicrobiales</taxon>
        <taxon>Brucellaceae</taxon>
        <taxon>Brucella/Ochrobactrum group</taxon>
        <taxon>Brucella</taxon>
    </lineage>
</organism>
<comment type="caution">
    <text evidence="2">The sequence shown here is derived from an EMBL/GenBank/DDBJ whole genome shotgun (WGS) entry which is preliminary data.</text>
</comment>